<comment type="caution">
    <text evidence="4">The sequence shown here is derived from an EMBL/GenBank/DDBJ whole genome shotgun (WGS) entry which is preliminary data.</text>
</comment>
<dbReference type="Pfam" id="PF13598">
    <property type="entry name" value="DUF4139"/>
    <property type="match status" value="1"/>
</dbReference>
<sequence length="399" mass="43195">MLAQVFQIALLIILGSVVVLKSPKVGVFKVALKFHQAINFIINSIVVNDTNWSPTYELHAVTGGDGQPSRAVSLHYRACITQSTGEDWTNAALTLSTVATDAIVKQIPKLAPIRINVAVAYNNRPQHGPQIFQSQNQFNSAPLPPPPAPVAPGGSLFGAAAPATSGTTGFGAFAPPAASDISQPASTPDEAVDEAEGSGNESEAPEKLVTQTPMALAYSCEVKNDSEYRLPPDLLVSFWTTVTYPRLRFLTSTATMFSAPLSAMIHLFSSPTHAYPRPSKKAKVLNRKLVVRDAVPISNDSRVTVVLRQPKELVSAGEGASVKVESEAESVIDWATDVEDKGDEGSKVKWTKEKERLYEYRWRVDPDDKIRLQAIFEARASSDLTCTFPEAVFGFGQKK</sequence>
<dbReference type="EMBL" id="JAACJO010000004">
    <property type="protein sequence ID" value="KAF5359851.1"/>
    <property type="molecule type" value="Genomic_DNA"/>
</dbReference>
<evidence type="ECO:0000313" key="5">
    <source>
        <dbReference type="Proteomes" id="UP000559027"/>
    </source>
</evidence>
<feature type="region of interest" description="Disordered" evidence="1">
    <location>
        <begin position="175"/>
        <end position="208"/>
    </location>
</feature>
<evidence type="ECO:0000259" key="3">
    <source>
        <dbReference type="Pfam" id="PF13598"/>
    </source>
</evidence>
<accession>A0A8H5G7V6</accession>
<dbReference type="OrthoDB" id="10068793at2759"/>
<feature type="chain" id="PRO_5034623579" description="DUF4139 domain-containing protein" evidence="2">
    <location>
        <begin position="21"/>
        <end position="399"/>
    </location>
</feature>
<keyword evidence="5" id="KW-1185">Reference proteome</keyword>
<feature type="domain" description="DUF4139" evidence="3">
    <location>
        <begin position="44"/>
        <end position="153"/>
    </location>
</feature>
<evidence type="ECO:0000256" key="2">
    <source>
        <dbReference type="SAM" id="SignalP"/>
    </source>
</evidence>
<reference evidence="4 5" key="1">
    <citation type="journal article" date="2020" name="ISME J.">
        <title>Uncovering the hidden diversity of litter-decomposition mechanisms in mushroom-forming fungi.</title>
        <authorList>
            <person name="Floudas D."/>
            <person name="Bentzer J."/>
            <person name="Ahren D."/>
            <person name="Johansson T."/>
            <person name="Persson P."/>
            <person name="Tunlid A."/>
        </authorList>
    </citation>
    <scope>NUCLEOTIDE SEQUENCE [LARGE SCALE GENOMIC DNA]</scope>
    <source>
        <strain evidence="4 5">CBS 146.42</strain>
    </source>
</reference>
<evidence type="ECO:0000256" key="1">
    <source>
        <dbReference type="SAM" id="MobiDB-lite"/>
    </source>
</evidence>
<dbReference type="AlphaFoldDB" id="A0A8H5G7V6"/>
<feature type="signal peptide" evidence="2">
    <location>
        <begin position="1"/>
        <end position="20"/>
    </location>
</feature>
<organism evidence="4 5">
    <name type="scientific">Leucocoprinus leucothites</name>
    <dbReference type="NCBI Taxonomy" id="201217"/>
    <lineage>
        <taxon>Eukaryota</taxon>
        <taxon>Fungi</taxon>
        <taxon>Dikarya</taxon>
        <taxon>Basidiomycota</taxon>
        <taxon>Agaricomycotina</taxon>
        <taxon>Agaricomycetes</taxon>
        <taxon>Agaricomycetidae</taxon>
        <taxon>Agaricales</taxon>
        <taxon>Agaricineae</taxon>
        <taxon>Agaricaceae</taxon>
        <taxon>Leucocoprinus</taxon>
    </lineage>
</organism>
<dbReference type="PANTHER" id="PTHR31005">
    <property type="entry name" value="DUF4139 DOMAIN-CONTAINING PROTEIN"/>
    <property type="match status" value="1"/>
</dbReference>
<dbReference type="InterPro" id="IPR037291">
    <property type="entry name" value="DUF4139"/>
</dbReference>
<keyword evidence="2" id="KW-0732">Signal</keyword>
<protein>
    <recommendedName>
        <fullName evidence="3">DUF4139 domain-containing protein</fullName>
    </recommendedName>
</protein>
<name>A0A8H5G7V6_9AGAR</name>
<gene>
    <name evidence="4" type="ORF">D9756_002927</name>
</gene>
<dbReference type="InterPro" id="IPR011935">
    <property type="entry name" value="CHP02231"/>
</dbReference>
<dbReference type="PANTHER" id="PTHR31005:SF8">
    <property type="entry name" value="DUF4139 DOMAIN-CONTAINING PROTEIN"/>
    <property type="match status" value="1"/>
</dbReference>
<proteinExistence type="predicted"/>
<dbReference type="Proteomes" id="UP000559027">
    <property type="component" value="Unassembled WGS sequence"/>
</dbReference>
<evidence type="ECO:0000313" key="4">
    <source>
        <dbReference type="EMBL" id="KAF5359851.1"/>
    </source>
</evidence>